<dbReference type="Pfam" id="PF10502">
    <property type="entry name" value="Peptidase_S26"/>
    <property type="match status" value="1"/>
</dbReference>
<dbReference type="EMBL" id="UOEU01000426">
    <property type="protein sequence ID" value="VAW33169.1"/>
    <property type="molecule type" value="Genomic_DNA"/>
</dbReference>
<protein>
    <submittedName>
        <fullName evidence="4">Signal peptidase I</fullName>
        <ecNumber evidence="4">3.4.21.89</ecNumber>
    </submittedName>
</protein>
<organism evidence="4">
    <name type="scientific">hydrothermal vent metagenome</name>
    <dbReference type="NCBI Taxonomy" id="652676"/>
    <lineage>
        <taxon>unclassified sequences</taxon>
        <taxon>metagenomes</taxon>
        <taxon>ecological metagenomes</taxon>
    </lineage>
</organism>
<dbReference type="SUPFAM" id="SSF51306">
    <property type="entry name" value="LexA/Signal peptidase"/>
    <property type="match status" value="1"/>
</dbReference>
<dbReference type="EC" id="3.4.21.89" evidence="4"/>
<dbReference type="PROSITE" id="PS00760">
    <property type="entry name" value="SPASE_I_2"/>
    <property type="match status" value="1"/>
</dbReference>
<accession>A0A3B0V8G2</accession>
<dbReference type="GO" id="GO:0006465">
    <property type="term" value="P:signal peptide processing"/>
    <property type="evidence" value="ECO:0007669"/>
    <property type="project" value="InterPro"/>
</dbReference>
<dbReference type="InterPro" id="IPR019756">
    <property type="entry name" value="Pept_S26A_signal_pept_1_Ser-AS"/>
</dbReference>
<sequence length="96" mass="11001">MFKIVLVTGHSMIPTLQNGERVLAWTPVVRKIFKRGEIVTLYFDHIHLPVNKRSRPNLHAAIATTEQEPVELFVKRIVGLPGDTIRIPVRRNPKNN</sequence>
<dbReference type="GO" id="GO:0004252">
    <property type="term" value="F:serine-type endopeptidase activity"/>
    <property type="evidence" value="ECO:0007669"/>
    <property type="project" value="InterPro"/>
</dbReference>
<dbReference type="CDD" id="cd06530">
    <property type="entry name" value="S26_SPase_I"/>
    <property type="match status" value="1"/>
</dbReference>
<reference evidence="4" key="1">
    <citation type="submission" date="2018-06" db="EMBL/GenBank/DDBJ databases">
        <authorList>
            <person name="Zhirakovskaya E."/>
        </authorList>
    </citation>
    <scope>NUCLEOTIDE SEQUENCE</scope>
</reference>
<gene>
    <name evidence="4" type="ORF">MNBD_CHLOROFLEXI01-4644</name>
</gene>
<dbReference type="Gene3D" id="2.10.109.10">
    <property type="entry name" value="Umud Fragment, subunit A"/>
    <property type="match status" value="1"/>
</dbReference>
<keyword evidence="1" id="KW-0645">Protease</keyword>
<evidence type="ECO:0000313" key="4">
    <source>
        <dbReference type="EMBL" id="VAW33169.1"/>
    </source>
</evidence>
<dbReference type="InterPro" id="IPR019533">
    <property type="entry name" value="Peptidase_S26"/>
</dbReference>
<dbReference type="InterPro" id="IPR036286">
    <property type="entry name" value="LexA/Signal_pep-like_sf"/>
</dbReference>
<keyword evidence="2 4" id="KW-0378">Hydrolase</keyword>
<dbReference type="GO" id="GO:0009003">
    <property type="term" value="F:signal peptidase activity"/>
    <property type="evidence" value="ECO:0007669"/>
    <property type="project" value="UniProtKB-EC"/>
</dbReference>
<dbReference type="PROSITE" id="PS00501">
    <property type="entry name" value="SPASE_I_1"/>
    <property type="match status" value="1"/>
</dbReference>
<dbReference type="AlphaFoldDB" id="A0A3B0V8G2"/>
<feature type="domain" description="Peptidase S26" evidence="3">
    <location>
        <begin position="2"/>
        <end position="87"/>
    </location>
</feature>
<evidence type="ECO:0000256" key="2">
    <source>
        <dbReference type="ARBA" id="ARBA00022801"/>
    </source>
</evidence>
<dbReference type="GO" id="GO:0016020">
    <property type="term" value="C:membrane"/>
    <property type="evidence" value="ECO:0007669"/>
    <property type="project" value="InterPro"/>
</dbReference>
<proteinExistence type="predicted"/>
<name>A0A3B0V8G2_9ZZZZ</name>
<dbReference type="InterPro" id="IPR019757">
    <property type="entry name" value="Pept_S26A_signal_pept_1_Lys-AS"/>
</dbReference>
<evidence type="ECO:0000256" key="1">
    <source>
        <dbReference type="ARBA" id="ARBA00022670"/>
    </source>
</evidence>
<evidence type="ECO:0000259" key="3">
    <source>
        <dbReference type="Pfam" id="PF10502"/>
    </source>
</evidence>